<evidence type="ECO:0000313" key="3">
    <source>
        <dbReference type="Proteomes" id="UP000501945"/>
    </source>
</evidence>
<gene>
    <name evidence="2" type="ORF">GU336_03310</name>
</gene>
<dbReference type="EMBL" id="CP047616">
    <property type="protein sequence ID" value="QIW53263.1"/>
    <property type="molecule type" value="Genomic_DNA"/>
</dbReference>
<accession>A0A6H0UER2</accession>
<keyword evidence="1" id="KW-1133">Transmembrane helix</keyword>
<dbReference type="RefSeq" id="WP_167838464.1">
    <property type="nucleotide sequence ID" value="NZ_CP047616.1"/>
</dbReference>
<reference evidence="2 3" key="1">
    <citation type="submission" date="2019-12" db="EMBL/GenBank/DDBJ databases">
        <title>Whole genome sequences of Lactococcus raffinolactis strains isolated from sewage.</title>
        <authorList>
            <person name="Ybazeta G."/>
            <person name="Ross M."/>
            <person name="Brabant-Kirwan D."/>
            <person name="Saleh M."/>
            <person name="Dillon J.A."/>
            <person name="Splinter K."/>
            <person name="Nokhbeh R."/>
        </authorList>
    </citation>
    <scope>NUCLEOTIDE SEQUENCE [LARGE SCALE GENOMIC DNA]</scope>
    <source>
        <strain evidence="2 3">Lr_19_5</strain>
    </source>
</reference>
<dbReference type="AlphaFoldDB" id="A0A6H0UER2"/>
<keyword evidence="1" id="KW-0812">Transmembrane</keyword>
<feature type="transmembrane region" description="Helical" evidence="1">
    <location>
        <begin position="6"/>
        <end position="25"/>
    </location>
</feature>
<keyword evidence="1" id="KW-0472">Membrane</keyword>
<sequence length="146" mass="16496">MKHKKLVVGITITILASGIIGGILMTQMKTPFDIFLIKDFTKPTKDEQINYLKKYEQKMTDYVKSENSKVESVQWDWDSLDVGVAGNGTPQGAGIYLDISGKFNDIEESKLTMTWQLKDEKSFPKISAMYLTDVSVVKNGGWVDYE</sequence>
<dbReference type="Proteomes" id="UP000501945">
    <property type="component" value="Chromosome"/>
</dbReference>
<evidence type="ECO:0000256" key="1">
    <source>
        <dbReference type="SAM" id="Phobius"/>
    </source>
</evidence>
<evidence type="ECO:0000313" key="2">
    <source>
        <dbReference type="EMBL" id="QIW53263.1"/>
    </source>
</evidence>
<proteinExistence type="predicted"/>
<organism evidence="2 3">
    <name type="scientific">Pseudolactococcus raffinolactis</name>
    <dbReference type="NCBI Taxonomy" id="1366"/>
    <lineage>
        <taxon>Bacteria</taxon>
        <taxon>Bacillati</taxon>
        <taxon>Bacillota</taxon>
        <taxon>Bacilli</taxon>
        <taxon>Lactobacillales</taxon>
        <taxon>Streptococcaceae</taxon>
        <taxon>Pseudolactococcus</taxon>
    </lineage>
</organism>
<protein>
    <submittedName>
        <fullName evidence="2">Uncharacterized protein</fullName>
    </submittedName>
</protein>
<name>A0A6H0UER2_9LACT</name>